<organism evidence="7 8">
    <name type="scientific">Crotalus adamanteus</name>
    <name type="common">Eastern diamondback rattlesnake</name>
    <dbReference type="NCBI Taxonomy" id="8729"/>
    <lineage>
        <taxon>Eukaryota</taxon>
        <taxon>Metazoa</taxon>
        <taxon>Chordata</taxon>
        <taxon>Craniata</taxon>
        <taxon>Vertebrata</taxon>
        <taxon>Euteleostomi</taxon>
        <taxon>Lepidosauria</taxon>
        <taxon>Squamata</taxon>
        <taxon>Bifurcata</taxon>
        <taxon>Unidentata</taxon>
        <taxon>Episquamata</taxon>
        <taxon>Toxicofera</taxon>
        <taxon>Serpentes</taxon>
        <taxon>Colubroidea</taxon>
        <taxon>Viperidae</taxon>
        <taxon>Crotalinae</taxon>
        <taxon>Crotalus</taxon>
    </lineage>
</organism>
<evidence type="ECO:0000313" key="8">
    <source>
        <dbReference type="Proteomes" id="UP001474421"/>
    </source>
</evidence>
<evidence type="ECO:0000256" key="1">
    <source>
        <dbReference type="ARBA" id="ARBA00022729"/>
    </source>
</evidence>
<feature type="compositionally biased region" description="Polar residues" evidence="4">
    <location>
        <begin position="1004"/>
        <end position="1021"/>
    </location>
</feature>
<keyword evidence="2" id="KW-0325">Glycoprotein</keyword>
<feature type="compositionally biased region" description="Polar residues" evidence="4">
    <location>
        <begin position="1032"/>
        <end position="1054"/>
    </location>
</feature>
<evidence type="ECO:0000313" key="7">
    <source>
        <dbReference type="EMBL" id="KAK9394405.1"/>
    </source>
</evidence>
<dbReference type="Proteomes" id="UP001474421">
    <property type="component" value="Unassembled WGS sequence"/>
</dbReference>
<dbReference type="InterPro" id="IPR013106">
    <property type="entry name" value="Ig_V-set"/>
</dbReference>
<evidence type="ECO:0000256" key="4">
    <source>
        <dbReference type="SAM" id="MobiDB-lite"/>
    </source>
</evidence>
<keyword evidence="8" id="KW-1185">Reference proteome</keyword>
<feature type="domain" description="Ig-like" evidence="6">
    <location>
        <begin position="316"/>
        <end position="418"/>
    </location>
</feature>
<keyword evidence="5" id="KW-0812">Transmembrane</keyword>
<feature type="region of interest" description="Disordered" evidence="4">
    <location>
        <begin position="158"/>
        <end position="190"/>
    </location>
</feature>
<dbReference type="InterPro" id="IPR003598">
    <property type="entry name" value="Ig_sub2"/>
</dbReference>
<comment type="caution">
    <text evidence="7">The sequence shown here is derived from an EMBL/GenBank/DDBJ whole genome shotgun (WGS) entry which is preliminary data.</text>
</comment>
<dbReference type="Gene3D" id="2.60.40.10">
    <property type="entry name" value="Immunoglobulins"/>
    <property type="match status" value="7"/>
</dbReference>
<dbReference type="PROSITE" id="PS50835">
    <property type="entry name" value="IG_LIKE"/>
    <property type="match status" value="6"/>
</dbReference>
<feature type="domain" description="Ig-like" evidence="6">
    <location>
        <begin position="599"/>
        <end position="670"/>
    </location>
</feature>
<dbReference type="AlphaFoldDB" id="A0AAW1AY38"/>
<feature type="transmembrane region" description="Helical" evidence="5">
    <location>
        <begin position="970"/>
        <end position="993"/>
    </location>
</feature>
<keyword evidence="1" id="KW-0732">Signal</keyword>
<feature type="region of interest" description="Disordered" evidence="4">
    <location>
        <begin position="1"/>
        <end position="56"/>
    </location>
</feature>
<dbReference type="Pfam" id="PF07686">
    <property type="entry name" value="V-set"/>
    <property type="match status" value="1"/>
</dbReference>
<dbReference type="EMBL" id="JAOTOJ010000011">
    <property type="protein sequence ID" value="KAK9394405.1"/>
    <property type="molecule type" value="Genomic_DNA"/>
</dbReference>
<dbReference type="Pfam" id="PF13895">
    <property type="entry name" value="Ig_2"/>
    <property type="match status" value="2"/>
</dbReference>
<feature type="domain" description="Ig-like" evidence="6">
    <location>
        <begin position="426"/>
        <end position="502"/>
    </location>
</feature>
<dbReference type="InterPro" id="IPR003599">
    <property type="entry name" value="Ig_sub"/>
</dbReference>
<feature type="compositionally biased region" description="Polar residues" evidence="4">
    <location>
        <begin position="95"/>
        <end position="114"/>
    </location>
</feature>
<reference evidence="7 8" key="1">
    <citation type="journal article" date="2024" name="Proc. Natl. Acad. Sci. U.S.A.">
        <title>The genetic regulatory architecture and epigenomic basis for age-related changes in rattlesnake venom.</title>
        <authorList>
            <person name="Hogan M.P."/>
            <person name="Holding M.L."/>
            <person name="Nystrom G.S."/>
            <person name="Colston T.J."/>
            <person name="Bartlett D.A."/>
            <person name="Mason A.J."/>
            <person name="Ellsworth S.A."/>
            <person name="Rautsaw R.M."/>
            <person name="Lawrence K.C."/>
            <person name="Strickland J.L."/>
            <person name="He B."/>
            <person name="Fraser P."/>
            <person name="Margres M.J."/>
            <person name="Gilbert D.M."/>
            <person name="Gibbs H.L."/>
            <person name="Parkinson C.L."/>
            <person name="Rokyta D.R."/>
        </authorList>
    </citation>
    <scope>NUCLEOTIDE SEQUENCE [LARGE SCALE GENOMIC DNA]</scope>
    <source>
        <strain evidence="7">DRR0105</strain>
    </source>
</reference>
<evidence type="ECO:0000256" key="2">
    <source>
        <dbReference type="ARBA" id="ARBA00023180"/>
    </source>
</evidence>
<proteinExistence type="inferred from homology"/>
<dbReference type="Pfam" id="PF13927">
    <property type="entry name" value="Ig_3"/>
    <property type="match status" value="3"/>
</dbReference>
<dbReference type="InterPro" id="IPR036179">
    <property type="entry name" value="Ig-like_dom_sf"/>
</dbReference>
<dbReference type="SMART" id="SM00408">
    <property type="entry name" value="IGc2"/>
    <property type="match status" value="6"/>
</dbReference>
<evidence type="ECO:0000256" key="5">
    <source>
        <dbReference type="SAM" id="Phobius"/>
    </source>
</evidence>
<comment type="similarity">
    <text evidence="3">Belongs to the immunoglobulin superfamily. CEA family.</text>
</comment>
<dbReference type="InterPro" id="IPR007110">
    <property type="entry name" value="Ig-like_dom"/>
</dbReference>
<dbReference type="PANTHER" id="PTHR44427">
    <property type="entry name" value="CARCINOEMBRYONIC ANTIGEN-RELATED CELL ADHESION MOLECULE 19"/>
    <property type="match status" value="1"/>
</dbReference>
<dbReference type="InterPro" id="IPR013783">
    <property type="entry name" value="Ig-like_fold"/>
</dbReference>
<evidence type="ECO:0000256" key="3">
    <source>
        <dbReference type="ARBA" id="ARBA00038222"/>
    </source>
</evidence>
<protein>
    <submittedName>
        <fullName evidence="7">Carcinoembryonic antigen-related cell adhesion molecule 16-like</fullName>
    </submittedName>
</protein>
<sequence length="1066" mass="115746">MARGGKSLEEQTRKGGGSSLASRKALERRDPELPAAFPKSGLAQSEVGGGGGGRERERIVHPIQPTHPICAQTARKASARPAPDFVAQRGFPTIRPSQTGQRAASRRGNLSPTSACDGASPRLPSARPVALRTGLAVALPQRRGNRAGWGRLCLSRPAASSAGRRRTEPGRSSMEWQAEPGRHRRPGDPRGWTRSWRAALLAASIFSSSFLLAQGQLASTTDYNISISKNPQETLEGQNVNLTLQHEAANFIVCNWYRGIEMKENLIVTYYLPPITGTTNGNSYTGREVVGFGCSLLIKNLNLNDTGTYMVIMNGPSVHGKGLVNIQVLGAVLKVTITGPSHVVENHPVTFRCSSLGFNVSYSWLKAGQPIEGGGKVLLENHSQTLTLLSTARSDAASYTCSGQNSFSANSSEPHRLEIFYGPECPVISPLQQVYHEHSTLNLSCSAISNPPAKFYWYLNGQLLEHQSNSHLVQRLTLKSAGNYTCKVTNVESGLSNDTVLEISVREAINHISISDPGKIVENSTTYLNCTASGFNVSYVWLKGNQKLEAGGHITLSSNGQNLSLSRTSRQDSGLYTCRAINSFSNDSTNYTLNVFYGPDAPVISPSGQFYAEGSNLTLSCQADSNPPANYTWSFKNATHSGGIYRLFRLSSANNGTYTCEASNNETKLSQSKAQPVCVLEADPNLGFLQELLSRKLLVLTISLTWSVGHVGLKGRGGKVTHPPFETPESFVSFSKERRALKTSQLLTILDGDLAGEPSIGRRKYPPRILDDPCCVLCAENLSKPILWPSQSFVAENEPIVLNCNTSRSPTVNVTWSKDNKPFPRNAEFDHDNRTLTLRKFQQEDAGSYTCTARNLFSTVKSNPSILTLAYGPTSAQLNQSGTIEQPLGSELVLLCSAESVPPAKFEWFFNNTVKNGTEKTLNVHLKDWEDEGNYTCQARNSVTKHTTSASVYVKLTGESLIQSRMSPGAIAGTTIGSVAGVLLCVVVVYFLCTKVSCWKTEQHTSNGNIPSAPGHNQATEIKSKPGEEDVQYSTLAFNPKNTSQPLSKSPQPLDSSIIYSEIKKK</sequence>
<gene>
    <name evidence="7" type="ORF">NXF25_014933</name>
</gene>
<feature type="region of interest" description="Disordered" evidence="4">
    <location>
        <begin position="89"/>
        <end position="125"/>
    </location>
</feature>
<dbReference type="InterPro" id="IPR013098">
    <property type="entry name" value="Ig_I-set"/>
</dbReference>
<feature type="domain" description="Ig-like" evidence="6">
    <location>
        <begin position="767"/>
        <end position="868"/>
    </location>
</feature>
<keyword evidence="5" id="KW-1133">Transmembrane helix</keyword>
<feature type="domain" description="Ig-like" evidence="6">
    <location>
        <begin position="522"/>
        <end position="594"/>
    </location>
</feature>
<evidence type="ECO:0000259" key="6">
    <source>
        <dbReference type="PROSITE" id="PS50835"/>
    </source>
</evidence>
<dbReference type="SMART" id="SM00409">
    <property type="entry name" value="IG"/>
    <property type="match status" value="7"/>
</dbReference>
<dbReference type="SUPFAM" id="SSF48726">
    <property type="entry name" value="Immunoglobulin"/>
    <property type="match status" value="6"/>
</dbReference>
<feature type="domain" description="Ig-like" evidence="6">
    <location>
        <begin position="873"/>
        <end position="953"/>
    </location>
</feature>
<feature type="compositionally biased region" description="Basic and acidic residues" evidence="4">
    <location>
        <begin position="1"/>
        <end position="13"/>
    </location>
</feature>
<accession>A0AAW1AY38</accession>
<feature type="region of interest" description="Disordered" evidence="4">
    <location>
        <begin position="1004"/>
        <end position="1054"/>
    </location>
</feature>
<dbReference type="PANTHER" id="PTHR44427:SF5">
    <property type="entry name" value="V-SET AND IMMUNOGLOBULIN DOMAIN-CONTAINING PROTEIN 10-LIKE"/>
    <property type="match status" value="1"/>
</dbReference>
<dbReference type="Pfam" id="PF07679">
    <property type="entry name" value="I-set"/>
    <property type="match status" value="1"/>
</dbReference>
<keyword evidence="5" id="KW-0472">Membrane</keyword>
<name>A0AAW1AY38_CROAD</name>
<dbReference type="InterPro" id="IPR050831">
    <property type="entry name" value="CEA_cell_adhesion"/>
</dbReference>
<dbReference type="CDD" id="cd00096">
    <property type="entry name" value="Ig"/>
    <property type="match status" value="1"/>
</dbReference>